<comment type="caution">
    <text evidence="1">The sequence shown here is derived from an EMBL/GenBank/DDBJ whole genome shotgun (WGS) entry which is preliminary data.</text>
</comment>
<sequence length="221" mass="25632">MKEYDSNLPLVVIHVPKTAGVSVREIYKSWYSDGLLFHYYDAVKGAMPQKYDLAGMHSNERPVAVYGHFNKARGFGVEHYYPDAKQFVTILRDPFERAVSAYFYLRKQGREASRIPDGDLREYVLGPRVSILNQFPCEVTMDNYQEIIESLFIEVGVTEHLDESMARIANKIHKEYQPGTLLHLNATERDQSMIPADLKEEFMANKQLDYAIYNYVRAKYD</sequence>
<dbReference type="InterPro" id="IPR027417">
    <property type="entry name" value="P-loop_NTPase"/>
</dbReference>
<dbReference type="EMBL" id="JAFFZP010000058">
    <property type="protein sequence ID" value="MBN0989834.1"/>
    <property type="molecule type" value="Genomic_DNA"/>
</dbReference>
<evidence type="ECO:0008006" key="3">
    <source>
        <dbReference type="Google" id="ProtNLM"/>
    </source>
</evidence>
<dbReference type="RefSeq" id="WP_205214494.1">
    <property type="nucleotide sequence ID" value="NZ_JAFFZP010000058.1"/>
</dbReference>
<name>A0ABS2WDR1_9GAMM</name>
<evidence type="ECO:0000313" key="1">
    <source>
        <dbReference type="EMBL" id="MBN0989834.1"/>
    </source>
</evidence>
<dbReference type="SUPFAM" id="SSF52540">
    <property type="entry name" value="P-loop containing nucleoside triphosphate hydrolases"/>
    <property type="match status" value="1"/>
</dbReference>
<reference evidence="1 2" key="1">
    <citation type="submission" date="2021-02" db="EMBL/GenBank/DDBJ databases">
        <title>A novel species of genus Amphritea isolated from a fishpond in China.</title>
        <authorList>
            <person name="Lu H."/>
        </authorList>
    </citation>
    <scope>NUCLEOTIDE SEQUENCE [LARGE SCALE GENOMIC DNA]</scope>
    <source>
        <strain evidence="1 2">RP18W</strain>
    </source>
</reference>
<accession>A0ABS2WDR1</accession>
<organism evidence="1 2">
    <name type="scientific">Amphritea pacifica</name>
    <dbReference type="NCBI Taxonomy" id="2811233"/>
    <lineage>
        <taxon>Bacteria</taxon>
        <taxon>Pseudomonadati</taxon>
        <taxon>Pseudomonadota</taxon>
        <taxon>Gammaproteobacteria</taxon>
        <taxon>Oceanospirillales</taxon>
        <taxon>Oceanospirillaceae</taxon>
        <taxon>Amphritea</taxon>
    </lineage>
</organism>
<dbReference type="Proteomes" id="UP000760472">
    <property type="component" value="Unassembled WGS sequence"/>
</dbReference>
<evidence type="ECO:0000313" key="2">
    <source>
        <dbReference type="Proteomes" id="UP000760472"/>
    </source>
</evidence>
<proteinExistence type="predicted"/>
<keyword evidence="2" id="KW-1185">Reference proteome</keyword>
<protein>
    <recommendedName>
        <fullName evidence="3">Sulfotransferase family protein</fullName>
    </recommendedName>
</protein>
<dbReference type="Gene3D" id="3.40.50.300">
    <property type="entry name" value="P-loop containing nucleotide triphosphate hydrolases"/>
    <property type="match status" value="1"/>
</dbReference>
<gene>
    <name evidence="1" type="ORF">JW498_20935</name>
</gene>